<evidence type="ECO:0000256" key="13">
    <source>
        <dbReference type="ARBA" id="ARBA00047880"/>
    </source>
</evidence>
<dbReference type="SUPFAM" id="SSF82114">
    <property type="entry name" value="Riboflavin kinase-like"/>
    <property type="match status" value="1"/>
</dbReference>
<keyword evidence="8 15" id="KW-0547">Nucleotide-binding</keyword>
<dbReference type="SUPFAM" id="SSF52374">
    <property type="entry name" value="Nucleotidylyl transferase"/>
    <property type="match status" value="1"/>
</dbReference>
<dbReference type="EC" id="2.7.1.26" evidence="15"/>
<keyword evidence="10 15" id="KW-0274">FAD</keyword>
<dbReference type="GO" id="GO:0006747">
    <property type="term" value="P:FAD biosynthetic process"/>
    <property type="evidence" value="ECO:0007669"/>
    <property type="project" value="UniProtKB-UniRule"/>
</dbReference>
<evidence type="ECO:0000256" key="9">
    <source>
        <dbReference type="ARBA" id="ARBA00022777"/>
    </source>
</evidence>
<dbReference type="PANTHER" id="PTHR22749">
    <property type="entry name" value="RIBOFLAVIN KINASE/FMN ADENYLYLTRANSFERASE"/>
    <property type="match status" value="1"/>
</dbReference>
<keyword evidence="11 15" id="KW-0067">ATP-binding</keyword>
<keyword evidence="7 15" id="KW-0548">Nucleotidyltransferase</keyword>
<sequence>MDIWHGLDNIPQSLDASVVTIGVFDGVHRGHRRLIRTAVRRARELNVPCVLMTFEPHPVKVFAPERTPRLLGSLKDRQAMAEELGVDYFLTVDFTRSLAALSPTEYIEQVLVHQLHARAIVVGENFTFGHKAAGTSQTLETEGPRYGCDVDIVPLLSEDGHTISSTFIRSQLDQGHVDEAAWALGRPYSVYGEVEHGAGRGGRELGYPTANLYISSERALPADGVYAGWFTIDPGETVDGDMEPGVRYPTAISVGMNPTFNDDRRSVESFVLDRHADLYGLYATVEFIDYVRGMEAFSGVDELLAAMRRDVDAVRAMTARK</sequence>
<comment type="function">
    <text evidence="1">Catalyzes the phosphorylation of riboflavin to FMN followed by the adenylation of FMN to FAD.</text>
</comment>
<comment type="caution">
    <text evidence="17">The sequence shown here is derived from an EMBL/GenBank/DDBJ whole genome shotgun (WGS) entry which is preliminary data.</text>
</comment>
<dbReference type="UniPathway" id="UPA00276">
    <property type="reaction ID" value="UER00406"/>
</dbReference>
<accession>A0A2W5V733</accession>
<keyword evidence="9 15" id="KW-0418">Kinase</keyword>
<comment type="pathway">
    <text evidence="2 15">Cofactor biosynthesis; FAD biosynthesis; FAD from FMN: step 1/1.</text>
</comment>
<evidence type="ECO:0000259" key="16">
    <source>
        <dbReference type="SMART" id="SM00904"/>
    </source>
</evidence>
<dbReference type="GO" id="GO:0005524">
    <property type="term" value="F:ATP binding"/>
    <property type="evidence" value="ECO:0007669"/>
    <property type="project" value="UniProtKB-UniRule"/>
</dbReference>
<keyword evidence="5 15" id="KW-0288">FMN</keyword>
<dbReference type="Proteomes" id="UP000249432">
    <property type="component" value="Unassembled WGS sequence"/>
</dbReference>
<dbReference type="FunFam" id="3.40.50.620:FF:000021">
    <property type="entry name" value="Riboflavin biosynthesis protein"/>
    <property type="match status" value="1"/>
</dbReference>
<keyword evidence="12" id="KW-0511">Multifunctional enzyme</keyword>
<dbReference type="PIRSF" id="PIRSF004491">
    <property type="entry name" value="FAD_Synth"/>
    <property type="match status" value="1"/>
</dbReference>
<comment type="similarity">
    <text evidence="15">Belongs to the ribF family.</text>
</comment>
<dbReference type="GO" id="GO:0009231">
    <property type="term" value="P:riboflavin biosynthetic process"/>
    <property type="evidence" value="ECO:0007669"/>
    <property type="project" value="InterPro"/>
</dbReference>
<evidence type="ECO:0000256" key="11">
    <source>
        <dbReference type="ARBA" id="ARBA00022840"/>
    </source>
</evidence>
<comment type="pathway">
    <text evidence="3 15">Cofactor biosynthesis; FMN biosynthesis; FMN from riboflavin (ATP route): step 1/1.</text>
</comment>
<dbReference type="InterPro" id="IPR015864">
    <property type="entry name" value="FAD_synthase"/>
</dbReference>
<dbReference type="InterPro" id="IPR023468">
    <property type="entry name" value="Riboflavin_kinase"/>
</dbReference>
<dbReference type="Pfam" id="PF06574">
    <property type="entry name" value="FAD_syn"/>
    <property type="match status" value="1"/>
</dbReference>
<comment type="catalytic activity">
    <reaction evidence="14 15">
        <text>FMN + ATP + H(+) = FAD + diphosphate</text>
        <dbReference type="Rhea" id="RHEA:17237"/>
        <dbReference type="ChEBI" id="CHEBI:15378"/>
        <dbReference type="ChEBI" id="CHEBI:30616"/>
        <dbReference type="ChEBI" id="CHEBI:33019"/>
        <dbReference type="ChEBI" id="CHEBI:57692"/>
        <dbReference type="ChEBI" id="CHEBI:58210"/>
        <dbReference type="EC" id="2.7.7.2"/>
    </reaction>
</comment>
<evidence type="ECO:0000313" key="18">
    <source>
        <dbReference type="Proteomes" id="UP000249432"/>
    </source>
</evidence>
<dbReference type="InterPro" id="IPR014729">
    <property type="entry name" value="Rossmann-like_a/b/a_fold"/>
</dbReference>
<evidence type="ECO:0000256" key="15">
    <source>
        <dbReference type="PIRNR" id="PIRNR004491"/>
    </source>
</evidence>
<dbReference type="Gene3D" id="3.40.50.620">
    <property type="entry name" value="HUPs"/>
    <property type="match status" value="1"/>
</dbReference>
<dbReference type="RefSeq" id="WP_303734357.1">
    <property type="nucleotide sequence ID" value="NZ_CAKZHK010000009.1"/>
</dbReference>
<dbReference type="UniPathway" id="UPA00277">
    <property type="reaction ID" value="UER00407"/>
</dbReference>
<dbReference type="FunFam" id="2.40.30.30:FF:000003">
    <property type="entry name" value="Riboflavin biosynthesis protein"/>
    <property type="match status" value="1"/>
</dbReference>
<dbReference type="PANTHER" id="PTHR22749:SF6">
    <property type="entry name" value="RIBOFLAVIN KINASE"/>
    <property type="match status" value="1"/>
</dbReference>
<protein>
    <recommendedName>
        <fullName evidence="15">Riboflavin biosynthesis protein</fullName>
    </recommendedName>
    <domain>
        <recommendedName>
            <fullName evidence="15">Riboflavin kinase</fullName>
            <ecNumber evidence="15">2.7.1.26</ecNumber>
        </recommendedName>
        <alternativeName>
            <fullName evidence="15">Flavokinase</fullName>
        </alternativeName>
    </domain>
    <domain>
        <recommendedName>
            <fullName evidence="15">FMN adenylyltransferase</fullName>
            <ecNumber evidence="15">2.7.7.2</ecNumber>
        </recommendedName>
        <alternativeName>
            <fullName evidence="15">FAD pyrophosphorylase</fullName>
        </alternativeName>
        <alternativeName>
            <fullName evidence="15">FAD synthase</fullName>
        </alternativeName>
    </domain>
</protein>
<dbReference type="GO" id="GO:0008531">
    <property type="term" value="F:riboflavin kinase activity"/>
    <property type="evidence" value="ECO:0007669"/>
    <property type="project" value="UniProtKB-UniRule"/>
</dbReference>
<reference evidence="17 18" key="1">
    <citation type="submission" date="2017-08" db="EMBL/GenBank/DDBJ databases">
        <title>Infants hospitalized years apart are colonized by the same room-sourced microbial strains.</title>
        <authorList>
            <person name="Brooks B."/>
            <person name="Olm M.R."/>
            <person name="Firek B.A."/>
            <person name="Baker R."/>
            <person name="Thomas B.C."/>
            <person name="Morowitz M.J."/>
            <person name="Banfield J.F."/>
        </authorList>
    </citation>
    <scope>NUCLEOTIDE SEQUENCE [LARGE SCALE GENOMIC DNA]</scope>
    <source>
        <strain evidence="17">S2_003_000_R1_3</strain>
    </source>
</reference>
<evidence type="ECO:0000256" key="3">
    <source>
        <dbReference type="ARBA" id="ARBA00005201"/>
    </source>
</evidence>
<keyword evidence="4 15" id="KW-0285">Flavoprotein</keyword>
<dbReference type="NCBIfam" id="TIGR00083">
    <property type="entry name" value="ribF"/>
    <property type="match status" value="1"/>
</dbReference>
<evidence type="ECO:0000256" key="12">
    <source>
        <dbReference type="ARBA" id="ARBA00023268"/>
    </source>
</evidence>
<name>A0A2W5V733_9CORY</name>
<evidence type="ECO:0000256" key="1">
    <source>
        <dbReference type="ARBA" id="ARBA00002121"/>
    </source>
</evidence>
<evidence type="ECO:0000256" key="4">
    <source>
        <dbReference type="ARBA" id="ARBA00022630"/>
    </source>
</evidence>
<dbReference type="Pfam" id="PF01687">
    <property type="entry name" value="Flavokinase"/>
    <property type="match status" value="1"/>
</dbReference>
<evidence type="ECO:0000256" key="6">
    <source>
        <dbReference type="ARBA" id="ARBA00022679"/>
    </source>
</evidence>
<dbReference type="GO" id="GO:0003919">
    <property type="term" value="F:FMN adenylyltransferase activity"/>
    <property type="evidence" value="ECO:0007669"/>
    <property type="project" value="UniProtKB-UniRule"/>
</dbReference>
<dbReference type="GO" id="GO:0009398">
    <property type="term" value="P:FMN biosynthetic process"/>
    <property type="evidence" value="ECO:0007669"/>
    <property type="project" value="UniProtKB-UniRule"/>
</dbReference>
<organism evidence="17 18">
    <name type="scientific">Corynebacterium kroppenstedtii</name>
    <dbReference type="NCBI Taxonomy" id="161879"/>
    <lineage>
        <taxon>Bacteria</taxon>
        <taxon>Bacillati</taxon>
        <taxon>Actinomycetota</taxon>
        <taxon>Actinomycetes</taxon>
        <taxon>Mycobacteriales</taxon>
        <taxon>Corynebacteriaceae</taxon>
        <taxon>Corynebacterium</taxon>
    </lineage>
</organism>
<evidence type="ECO:0000256" key="8">
    <source>
        <dbReference type="ARBA" id="ARBA00022741"/>
    </source>
</evidence>
<evidence type="ECO:0000313" key="17">
    <source>
        <dbReference type="EMBL" id="PZR05891.1"/>
    </source>
</evidence>
<evidence type="ECO:0000256" key="10">
    <source>
        <dbReference type="ARBA" id="ARBA00022827"/>
    </source>
</evidence>
<evidence type="ECO:0000256" key="2">
    <source>
        <dbReference type="ARBA" id="ARBA00004726"/>
    </source>
</evidence>
<feature type="domain" description="Riboflavin kinase" evidence="16">
    <location>
        <begin position="183"/>
        <end position="319"/>
    </location>
</feature>
<dbReference type="EMBL" id="QFRA01000004">
    <property type="protein sequence ID" value="PZR05891.1"/>
    <property type="molecule type" value="Genomic_DNA"/>
</dbReference>
<dbReference type="InterPro" id="IPR002606">
    <property type="entry name" value="Riboflavin_kinase_bac"/>
</dbReference>
<evidence type="ECO:0000256" key="7">
    <source>
        <dbReference type="ARBA" id="ARBA00022695"/>
    </source>
</evidence>
<dbReference type="AlphaFoldDB" id="A0A2W5V733"/>
<dbReference type="NCBIfam" id="NF004160">
    <property type="entry name" value="PRK05627.1-3"/>
    <property type="match status" value="1"/>
</dbReference>
<proteinExistence type="inferred from homology"/>
<dbReference type="Gene3D" id="2.40.30.30">
    <property type="entry name" value="Riboflavin kinase-like"/>
    <property type="match status" value="1"/>
</dbReference>
<gene>
    <name evidence="17" type="ORF">DI525_03240</name>
</gene>
<evidence type="ECO:0000256" key="14">
    <source>
        <dbReference type="ARBA" id="ARBA00049494"/>
    </source>
</evidence>
<dbReference type="EC" id="2.7.7.2" evidence="15"/>
<keyword evidence="6 15" id="KW-0808">Transferase</keyword>
<evidence type="ECO:0000256" key="5">
    <source>
        <dbReference type="ARBA" id="ARBA00022643"/>
    </source>
</evidence>
<comment type="catalytic activity">
    <reaction evidence="13 15">
        <text>riboflavin + ATP = FMN + ADP + H(+)</text>
        <dbReference type="Rhea" id="RHEA:14357"/>
        <dbReference type="ChEBI" id="CHEBI:15378"/>
        <dbReference type="ChEBI" id="CHEBI:30616"/>
        <dbReference type="ChEBI" id="CHEBI:57986"/>
        <dbReference type="ChEBI" id="CHEBI:58210"/>
        <dbReference type="ChEBI" id="CHEBI:456216"/>
        <dbReference type="EC" id="2.7.1.26"/>
    </reaction>
</comment>
<dbReference type="InterPro" id="IPR015865">
    <property type="entry name" value="Riboflavin_kinase_bac/euk"/>
</dbReference>
<dbReference type="InterPro" id="IPR023465">
    <property type="entry name" value="Riboflavin_kinase_dom_sf"/>
</dbReference>
<dbReference type="CDD" id="cd02064">
    <property type="entry name" value="FAD_synthetase_N"/>
    <property type="match status" value="1"/>
</dbReference>
<dbReference type="SMART" id="SM00904">
    <property type="entry name" value="Flavokinase"/>
    <property type="match status" value="1"/>
</dbReference>